<gene>
    <name evidence="1" type="ORF">QE375_002164</name>
</gene>
<reference evidence="1 2" key="1">
    <citation type="submission" date="2023-08" db="EMBL/GenBank/DDBJ databases">
        <title>Functional and genomic diversity of the sorghum phyllosphere microbiome.</title>
        <authorList>
            <person name="Shade A."/>
        </authorList>
    </citation>
    <scope>NUCLEOTIDE SEQUENCE [LARGE SCALE GENOMIC DNA]</scope>
    <source>
        <strain evidence="1 2">SORGH_AS_0445</strain>
    </source>
</reference>
<dbReference type="RefSeq" id="WP_309690882.1">
    <property type="nucleotide sequence ID" value="NZ_JAVIZQ010000001.1"/>
</dbReference>
<evidence type="ECO:0000313" key="1">
    <source>
        <dbReference type="EMBL" id="MDR6142610.1"/>
    </source>
</evidence>
<evidence type="ECO:0008006" key="3">
    <source>
        <dbReference type="Google" id="ProtNLM"/>
    </source>
</evidence>
<dbReference type="Proteomes" id="UP001249291">
    <property type="component" value="Unassembled WGS sequence"/>
</dbReference>
<comment type="caution">
    <text evidence="1">The sequence shown here is derived from an EMBL/GenBank/DDBJ whole genome shotgun (WGS) entry which is preliminary data.</text>
</comment>
<accession>A0ABU1HRD7</accession>
<keyword evidence="2" id="KW-1185">Reference proteome</keyword>
<sequence length="349" mass="37622">MIVKPTQHVFAHLSGQDDNLGDSALRLAYLEALRGQGRHVHVYLGEATSDFTAGFAPAPDVTFYASRGEWSEVEAATARPVHAFNAGEINPRTGHFPVPRRAAECARALDAGGALIFAGIGIKNVEKLQGVTFDPVMRDASVMSWRDQGSRDGAGFGDFAPDWAYSEGSSVEEWTPTADRDLIAVTMRFDRAWPGDEWIAAVRAFAAATQTRIVTVAQVARDAPRAVRLARVLGGEYVMPTSMRHDVLDEYVRAVYRRSLAVVSDRAHGLIIGATEGAYPIGSGSDPHKISRLLAAVGLGDLVGRYEQFGEFATRFESHQPSLAPAVQSARGEVAHLTARIHAAMDAVA</sequence>
<protein>
    <recommendedName>
        <fullName evidence="3">Polysaccharide pyruvyl transferase family protein</fullName>
    </recommendedName>
</protein>
<name>A0ABU1HRD7_9MICO</name>
<organism evidence="1 2">
    <name type="scientific">Microbacterium foliorum</name>
    <dbReference type="NCBI Taxonomy" id="104336"/>
    <lineage>
        <taxon>Bacteria</taxon>
        <taxon>Bacillati</taxon>
        <taxon>Actinomycetota</taxon>
        <taxon>Actinomycetes</taxon>
        <taxon>Micrococcales</taxon>
        <taxon>Microbacteriaceae</taxon>
        <taxon>Microbacterium</taxon>
    </lineage>
</organism>
<evidence type="ECO:0000313" key="2">
    <source>
        <dbReference type="Proteomes" id="UP001249291"/>
    </source>
</evidence>
<proteinExistence type="predicted"/>
<dbReference type="EMBL" id="JAVIZQ010000001">
    <property type="protein sequence ID" value="MDR6142610.1"/>
    <property type="molecule type" value="Genomic_DNA"/>
</dbReference>